<dbReference type="InterPro" id="IPR013096">
    <property type="entry name" value="Cupin_2"/>
</dbReference>
<reference evidence="3" key="1">
    <citation type="journal article" date="2019" name="Int. J. Syst. Evol. Microbiol.">
        <title>The Global Catalogue of Microorganisms (GCM) 10K type strain sequencing project: providing services to taxonomists for standard genome sequencing and annotation.</title>
        <authorList>
            <consortium name="The Broad Institute Genomics Platform"/>
            <consortium name="The Broad Institute Genome Sequencing Center for Infectious Disease"/>
            <person name="Wu L."/>
            <person name="Ma J."/>
        </authorList>
    </citation>
    <scope>NUCLEOTIDE SEQUENCE [LARGE SCALE GENOMIC DNA]</scope>
    <source>
        <strain evidence="3">JCM 19134</strain>
    </source>
</reference>
<dbReference type="Pfam" id="PF07883">
    <property type="entry name" value="Cupin_2"/>
    <property type="match status" value="1"/>
</dbReference>
<dbReference type="EMBL" id="BAABLX010000073">
    <property type="protein sequence ID" value="GAA4956617.1"/>
    <property type="molecule type" value="Genomic_DNA"/>
</dbReference>
<dbReference type="AlphaFoldDB" id="A0AAV3U7Z2"/>
<dbReference type="Gene3D" id="2.60.120.10">
    <property type="entry name" value="Jelly Rolls"/>
    <property type="match status" value="1"/>
</dbReference>
<dbReference type="PANTHER" id="PTHR36156">
    <property type="entry name" value="SLR2101 PROTEIN"/>
    <property type="match status" value="1"/>
</dbReference>
<name>A0AAV3U7Z2_9ALTE</name>
<gene>
    <name evidence="2" type="ORF">GCM10025791_41180</name>
</gene>
<protein>
    <submittedName>
        <fullName evidence="2">Cupin domain-containing protein</fullName>
    </submittedName>
</protein>
<dbReference type="Proteomes" id="UP001409585">
    <property type="component" value="Unassembled WGS sequence"/>
</dbReference>
<evidence type="ECO:0000259" key="1">
    <source>
        <dbReference type="Pfam" id="PF07883"/>
    </source>
</evidence>
<dbReference type="InterPro" id="IPR047142">
    <property type="entry name" value="OryJ/VirC-like"/>
</dbReference>
<dbReference type="InterPro" id="IPR014710">
    <property type="entry name" value="RmlC-like_jellyroll"/>
</dbReference>
<evidence type="ECO:0000313" key="2">
    <source>
        <dbReference type="EMBL" id="GAA4956617.1"/>
    </source>
</evidence>
<feature type="domain" description="Cupin type-2" evidence="1">
    <location>
        <begin position="79"/>
        <end position="147"/>
    </location>
</feature>
<proteinExistence type="predicted"/>
<dbReference type="RefSeq" id="WP_345426813.1">
    <property type="nucleotide sequence ID" value="NZ_AP031496.1"/>
</dbReference>
<dbReference type="Gene3D" id="2.20.70.150">
    <property type="match status" value="1"/>
</dbReference>
<dbReference type="InterPro" id="IPR011051">
    <property type="entry name" value="RmlC_Cupin_sf"/>
</dbReference>
<sequence>MSHKTKSLPPVRRLVTGHRNGRATCISDAQYETNLIPSGDAEMALIWTAPDLPVDNNDSVDGRERDAGVTLKGGSVIRVVDMLPGAASPMHRTNSLDYGIVMSGQLQLELDDGEIHSLKPTDIVVQRGTIHRWVNPSDSETCRIVFVLTEATAAIVDGAPLEEVHP</sequence>
<evidence type="ECO:0000313" key="3">
    <source>
        <dbReference type="Proteomes" id="UP001409585"/>
    </source>
</evidence>
<organism evidence="2 3">
    <name type="scientific">Halioxenophilus aromaticivorans</name>
    <dbReference type="NCBI Taxonomy" id="1306992"/>
    <lineage>
        <taxon>Bacteria</taxon>
        <taxon>Pseudomonadati</taxon>
        <taxon>Pseudomonadota</taxon>
        <taxon>Gammaproteobacteria</taxon>
        <taxon>Alteromonadales</taxon>
        <taxon>Alteromonadaceae</taxon>
        <taxon>Halioxenophilus</taxon>
    </lineage>
</organism>
<accession>A0AAV3U7Z2</accession>
<comment type="caution">
    <text evidence="2">The sequence shown here is derived from an EMBL/GenBank/DDBJ whole genome shotgun (WGS) entry which is preliminary data.</text>
</comment>
<keyword evidence="3" id="KW-1185">Reference proteome</keyword>
<dbReference type="SUPFAM" id="SSF51182">
    <property type="entry name" value="RmlC-like cupins"/>
    <property type="match status" value="1"/>
</dbReference>
<dbReference type="CDD" id="cd02231">
    <property type="entry name" value="cupin_BLL6423-like"/>
    <property type="match status" value="1"/>
</dbReference>
<dbReference type="PANTHER" id="PTHR36156:SF2">
    <property type="entry name" value="CUPIN TYPE-2 DOMAIN-CONTAINING PROTEIN"/>
    <property type="match status" value="1"/>
</dbReference>